<evidence type="ECO:0000256" key="1">
    <source>
        <dbReference type="ARBA" id="ARBA00004651"/>
    </source>
</evidence>
<keyword evidence="2 6" id="KW-0812">Transmembrane</keyword>
<feature type="domain" description="Major facilitator superfamily (MFS) profile" evidence="7">
    <location>
        <begin position="5"/>
        <end position="412"/>
    </location>
</feature>
<evidence type="ECO:0000256" key="6">
    <source>
        <dbReference type="SAM" id="Phobius"/>
    </source>
</evidence>
<evidence type="ECO:0000256" key="2">
    <source>
        <dbReference type="ARBA" id="ARBA00022692"/>
    </source>
</evidence>
<feature type="transmembrane region" description="Helical" evidence="6">
    <location>
        <begin position="171"/>
        <end position="189"/>
    </location>
</feature>
<evidence type="ECO:0000256" key="3">
    <source>
        <dbReference type="ARBA" id="ARBA00022989"/>
    </source>
</evidence>
<feature type="compositionally biased region" description="Pro residues" evidence="5">
    <location>
        <begin position="467"/>
        <end position="476"/>
    </location>
</feature>
<dbReference type="PANTHER" id="PTHR23534">
    <property type="entry name" value="MFS PERMEASE"/>
    <property type="match status" value="1"/>
</dbReference>
<feature type="transmembrane region" description="Helical" evidence="6">
    <location>
        <begin position="72"/>
        <end position="92"/>
    </location>
</feature>
<feature type="transmembrane region" description="Helical" evidence="6">
    <location>
        <begin position="298"/>
        <end position="320"/>
    </location>
</feature>
<evidence type="ECO:0000313" key="9">
    <source>
        <dbReference type="Proteomes" id="UP000254425"/>
    </source>
</evidence>
<protein>
    <submittedName>
        <fullName evidence="8">MFS transporter</fullName>
    </submittedName>
</protein>
<evidence type="ECO:0000256" key="5">
    <source>
        <dbReference type="SAM" id="MobiDB-lite"/>
    </source>
</evidence>
<evidence type="ECO:0000259" key="7">
    <source>
        <dbReference type="PROSITE" id="PS50850"/>
    </source>
</evidence>
<sequence>MRRRVHAVLVVSQILGGLGVATGIALAAVLAEDISGSEGLAGLASTSSVVGTAVLSLPLAALMAAKGRRPGLALAYLIAAVGGATVVVGAMLENFPVLLAGMAAFGAGSSANLQARFAAADLAEPDRRARAISTVVWATTIGAVLGPNIAAPAGRSVSALGLGIPATAGPFLWGTGIFLIAGALVQLLLRPDPLLTARALAAREAEESAGTGKPPAEDGRSLRAGMAAVAASPRARLALVTIAGAHTVMVSIMVMTPVALSHHGADIDLIGLVISGHIAGMYALSPVMGWLADRLGRLSVIGLAIGLLVCAAALAGTAGADHSRSAAGLALLGLGWSAALVAGSALLTDSVPQPARAAVQGLSDLTMNAAAGAGGALAGVIVSQAGYGWLTAVSAALLLPVAALAFAGTLRRAAARTREGARDRTRGNGTDRTREGGPDRTREGGPDRTGSEAGPAADAAALAPPAAESPPPSQRG</sequence>
<comment type="subcellular location">
    <subcellularLocation>
        <location evidence="1">Cell membrane</location>
        <topology evidence="1">Multi-pass membrane protein</topology>
    </subcellularLocation>
</comment>
<keyword evidence="4 6" id="KW-0472">Membrane</keyword>
<dbReference type="InterPro" id="IPR020846">
    <property type="entry name" value="MFS_dom"/>
</dbReference>
<dbReference type="AlphaFoldDB" id="A0A345Y019"/>
<feature type="transmembrane region" description="Helical" evidence="6">
    <location>
        <begin position="237"/>
        <end position="257"/>
    </location>
</feature>
<dbReference type="KEGG" id="sarm:DVA86_10240"/>
<feature type="transmembrane region" description="Helical" evidence="6">
    <location>
        <begin position="387"/>
        <end position="408"/>
    </location>
</feature>
<dbReference type="PANTHER" id="PTHR23534:SF1">
    <property type="entry name" value="MAJOR FACILITATOR SUPERFAMILY PROTEIN"/>
    <property type="match status" value="1"/>
</dbReference>
<feature type="transmembrane region" description="Helical" evidence="6">
    <location>
        <begin position="43"/>
        <end position="65"/>
    </location>
</feature>
<dbReference type="Pfam" id="PF07690">
    <property type="entry name" value="MFS_1"/>
    <property type="match status" value="1"/>
</dbReference>
<feature type="transmembrane region" description="Helical" evidence="6">
    <location>
        <begin position="269"/>
        <end position="291"/>
    </location>
</feature>
<dbReference type="Gene3D" id="1.20.1250.20">
    <property type="entry name" value="MFS general substrate transporter like domains"/>
    <property type="match status" value="1"/>
</dbReference>
<dbReference type="PROSITE" id="PS50850">
    <property type="entry name" value="MFS"/>
    <property type="match status" value="1"/>
</dbReference>
<accession>A0A345Y019</accession>
<keyword evidence="9" id="KW-1185">Reference proteome</keyword>
<organism evidence="8 9">
    <name type="scientific">Streptomyces armeniacus</name>
    <dbReference type="NCBI Taxonomy" id="83291"/>
    <lineage>
        <taxon>Bacteria</taxon>
        <taxon>Bacillati</taxon>
        <taxon>Actinomycetota</taxon>
        <taxon>Actinomycetes</taxon>
        <taxon>Kitasatosporales</taxon>
        <taxon>Streptomycetaceae</taxon>
        <taxon>Streptomyces</taxon>
    </lineage>
</organism>
<reference evidence="8 9" key="1">
    <citation type="submission" date="2018-07" db="EMBL/GenBank/DDBJ databases">
        <title>Draft genome of the type strain Streptomyces armeniacus ATCC 15676.</title>
        <authorList>
            <person name="Labana P."/>
            <person name="Gosse J.T."/>
            <person name="Boddy C.N."/>
        </authorList>
    </citation>
    <scope>NUCLEOTIDE SEQUENCE [LARGE SCALE GENOMIC DNA]</scope>
    <source>
        <strain evidence="8 9">ATCC 15676</strain>
    </source>
</reference>
<name>A0A345Y019_9ACTN</name>
<evidence type="ECO:0000313" key="8">
    <source>
        <dbReference type="EMBL" id="AXK37235.1"/>
    </source>
</evidence>
<dbReference type="InterPro" id="IPR036259">
    <property type="entry name" value="MFS_trans_sf"/>
</dbReference>
<dbReference type="EMBL" id="CP031320">
    <property type="protein sequence ID" value="AXK37235.1"/>
    <property type="molecule type" value="Genomic_DNA"/>
</dbReference>
<dbReference type="GO" id="GO:0005886">
    <property type="term" value="C:plasma membrane"/>
    <property type="evidence" value="ECO:0007669"/>
    <property type="project" value="UniProtKB-SubCell"/>
</dbReference>
<feature type="transmembrane region" description="Helical" evidence="6">
    <location>
        <begin position="98"/>
        <end position="119"/>
    </location>
</feature>
<proteinExistence type="predicted"/>
<dbReference type="InterPro" id="IPR011701">
    <property type="entry name" value="MFS"/>
</dbReference>
<evidence type="ECO:0000256" key="4">
    <source>
        <dbReference type="ARBA" id="ARBA00023136"/>
    </source>
</evidence>
<keyword evidence="3 6" id="KW-1133">Transmembrane helix</keyword>
<feature type="transmembrane region" description="Helical" evidence="6">
    <location>
        <begin position="131"/>
        <end position="151"/>
    </location>
</feature>
<feature type="transmembrane region" description="Helical" evidence="6">
    <location>
        <begin position="326"/>
        <end position="347"/>
    </location>
</feature>
<dbReference type="Proteomes" id="UP000254425">
    <property type="component" value="Chromosome"/>
</dbReference>
<feature type="region of interest" description="Disordered" evidence="5">
    <location>
        <begin position="415"/>
        <end position="476"/>
    </location>
</feature>
<gene>
    <name evidence="8" type="ORF">DVA86_10240</name>
</gene>
<dbReference type="GO" id="GO:0022857">
    <property type="term" value="F:transmembrane transporter activity"/>
    <property type="evidence" value="ECO:0007669"/>
    <property type="project" value="InterPro"/>
</dbReference>
<dbReference type="SUPFAM" id="SSF103473">
    <property type="entry name" value="MFS general substrate transporter"/>
    <property type="match status" value="1"/>
</dbReference>
<feature type="transmembrane region" description="Helical" evidence="6">
    <location>
        <begin position="359"/>
        <end position="381"/>
    </location>
</feature>
<feature type="compositionally biased region" description="Basic and acidic residues" evidence="5">
    <location>
        <begin position="416"/>
        <end position="450"/>
    </location>
</feature>
<feature type="compositionally biased region" description="Low complexity" evidence="5">
    <location>
        <begin position="453"/>
        <end position="466"/>
    </location>
</feature>